<dbReference type="InterPro" id="IPR016032">
    <property type="entry name" value="Sig_transdc_resp-reg_C-effctor"/>
</dbReference>
<dbReference type="Pfam" id="PF03704">
    <property type="entry name" value="BTAD"/>
    <property type="match status" value="1"/>
</dbReference>
<dbReference type="Proteomes" id="UP000317940">
    <property type="component" value="Unassembled WGS sequence"/>
</dbReference>
<evidence type="ECO:0000256" key="5">
    <source>
        <dbReference type="ARBA" id="ARBA00023163"/>
    </source>
</evidence>
<dbReference type="Pfam" id="PF00486">
    <property type="entry name" value="Trans_reg_C"/>
    <property type="match status" value="1"/>
</dbReference>
<evidence type="ECO:0000259" key="8">
    <source>
        <dbReference type="PROSITE" id="PS51755"/>
    </source>
</evidence>
<protein>
    <submittedName>
        <fullName evidence="9">DNA-binding SARP family transcriptional activator</fullName>
    </submittedName>
</protein>
<name>A0A561UFA9_9ACTN</name>
<keyword evidence="2" id="KW-0902">Two-component regulatory system</keyword>
<dbReference type="InterPro" id="IPR041664">
    <property type="entry name" value="AAA_16"/>
</dbReference>
<comment type="caution">
    <text evidence="9">The sequence shown here is derived from an EMBL/GenBank/DDBJ whole genome shotgun (WGS) entry which is preliminary data.</text>
</comment>
<reference evidence="9 10" key="1">
    <citation type="submission" date="2019-06" db="EMBL/GenBank/DDBJ databases">
        <title>Sequencing the genomes of 1000 actinobacteria strains.</title>
        <authorList>
            <person name="Klenk H.-P."/>
        </authorList>
    </citation>
    <scope>NUCLEOTIDE SEQUENCE [LARGE SCALE GENOMIC DNA]</scope>
    <source>
        <strain evidence="9 10">DSM 44826</strain>
    </source>
</reference>
<dbReference type="InterPro" id="IPR027417">
    <property type="entry name" value="P-loop_NTPase"/>
</dbReference>
<evidence type="ECO:0000256" key="2">
    <source>
        <dbReference type="ARBA" id="ARBA00023012"/>
    </source>
</evidence>
<feature type="compositionally biased region" description="Basic and acidic residues" evidence="7">
    <location>
        <begin position="597"/>
        <end position="623"/>
    </location>
</feature>
<evidence type="ECO:0000256" key="4">
    <source>
        <dbReference type="ARBA" id="ARBA00023125"/>
    </source>
</evidence>
<dbReference type="SUPFAM" id="SSF46894">
    <property type="entry name" value="C-terminal effector domain of the bipartite response regulators"/>
    <property type="match status" value="1"/>
</dbReference>
<dbReference type="InterPro" id="IPR005158">
    <property type="entry name" value="BTAD"/>
</dbReference>
<keyword evidence="3" id="KW-0805">Transcription regulation</keyword>
<evidence type="ECO:0000313" key="9">
    <source>
        <dbReference type="EMBL" id="TWF98025.1"/>
    </source>
</evidence>
<dbReference type="GO" id="GO:0000160">
    <property type="term" value="P:phosphorelay signal transduction system"/>
    <property type="evidence" value="ECO:0007669"/>
    <property type="project" value="UniProtKB-KW"/>
</dbReference>
<accession>A0A561UFA9</accession>
<dbReference type="InterPro" id="IPR011990">
    <property type="entry name" value="TPR-like_helical_dom_sf"/>
</dbReference>
<dbReference type="InterPro" id="IPR036388">
    <property type="entry name" value="WH-like_DNA-bd_sf"/>
</dbReference>
<dbReference type="PRINTS" id="PR00364">
    <property type="entry name" value="DISEASERSIST"/>
</dbReference>
<evidence type="ECO:0000256" key="3">
    <source>
        <dbReference type="ARBA" id="ARBA00023015"/>
    </source>
</evidence>
<proteinExistence type="inferred from homology"/>
<feature type="DNA-binding region" description="OmpR/PhoB-type" evidence="6">
    <location>
        <begin position="2"/>
        <end position="106"/>
    </location>
</feature>
<dbReference type="SUPFAM" id="SSF52540">
    <property type="entry name" value="P-loop containing nucleoside triphosphate hydrolases"/>
    <property type="match status" value="1"/>
</dbReference>
<dbReference type="Pfam" id="PF13191">
    <property type="entry name" value="AAA_16"/>
    <property type="match status" value="1"/>
</dbReference>
<evidence type="ECO:0000313" key="10">
    <source>
        <dbReference type="Proteomes" id="UP000317940"/>
    </source>
</evidence>
<keyword evidence="5" id="KW-0804">Transcription</keyword>
<dbReference type="OrthoDB" id="3845029at2"/>
<dbReference type="PANTHER" id="PTHR35807">
    <property type="entry name" value="TRANSCRIPTIONAL REGULATOR REDD-RELATED"/>
    <property type="match status" value="1"/>
</dbReference>
<evidence type="ECO:0000256" key="7">
    <source>
        <dbReference type="SAM" id="MobiDB-lite"/>
    </source>
</evidence>
<dbReference type="PANTHER" id="PTHR35807:SF1">
    <property type="entry name" value="TRANSCRIPTIONAL REGULATOR REDD"/>
    <property type="match status" value="1"/>
</dbReference>
<dbReference type="PROSITE" id="PS51755">
    <property type="entry name" value="OMPR_PHOB"/>
    <property type="match status" value="1"/>
</dbReference>
<keyword evidence="10" id="KW-1185">Reference proteome</keyword>
<comment type="similarity">
    <text evidence="1">Belongs to the AfsR/DnrI/RedD regulatory family.</text>
</comment>
<dbReference type="SUPFAM" id="SSF48452">
    <property type="entry name" value="TPR-like"/>
    <property type="match status" value="1"/>
</dbReference>
<organism evidence="9 10">
    <name type="scientific">Kitasatospora viridis</name>
    <dbReference type="NCBI Taxonomy" id="281105"/>
    <lineage>
        <taxon>Bacteria</taxon>
        <taxon>Bacillati</taxon>
        <taxon>Actinomycetota</taxon>
        <taxon>Actinomycetes</taxon>
        <taxon>Kitasatosporales</taxon>
        <taxon>Streptomycetaceae</taxon>
        <taxon>Kitasatospora</taxon>
    </lineage>
</organism>
<feature type="region of interest" description="Disordered" evidence="7">
    <location>
        <begin position="596"/>
        <end position="623"/>
    </location>
</feature>
<dbReference type="AlphaFoldDB" id="A0A561UFA9"/>
<dbReference type="EMBL" id="VIWT01000001">
    <property type="protein sequence ID" value="TWF98025.1"/>
    <property type="molecule type" value="Genomic_DNA"/>
</dbReference>
<evidence type="ECO:0000256" key="1">
    <source>
        <dbReference type="ARBA" id="ARBA00005820"/>
    </source>
</evidence>
<dbReference type="InterPro" id="IPR001867">
    <property type="entry name" value="OmpR/PhoB-type_DNA-bd"/>
</dbReference>
<sequence>MDSARAAGRLRYELLGPLLVRRDGLVVDAGPPMQLAVLAVLLLNPGEPVAREQIVQAVWGARAAETVPSLVATYVSRLRHVLEPDRPRRTLGGLLATRGGSYRLAVAPGDLDLHEFEAARQRARGQRAAGATAQALATLDRALGLWRGTGLDGLPGPFAALHRGRLAELRLAALEERFELALLLGRHHEVVAELGVLAAENPGRQRLRGLLMLALHRAGRQGEALTVFTQTRQLLISTQGLEPGRELIDLQQRILHADPGLELAAAPSAGPLRLVCAPAQLPSDLPDFTGRAAELRTVTRALGAGRRLGAVPVVLISGPPGVGKSALAVHAAHRLRERFPDGQLYAALHEPDGRPGEVGALLGRLLTDLGVAPGALPAEPERRSALLRSVSSGRRLLLVLDDAADAGQLAALLPGSPSCAVLVTSRGRLPGLPGARTVPLDCLGPADSRRLWRRLAGGPPRAGERSPEEAQVLAVCAGLPLALRAAAARSVARPGGGLAGLAARLADRDRRLFELALGAWGVARALDSAEQRLGRAPGGPAALAELRAVSGLGPEAVPAALAGLAEERLDLLTEYGLLQAAPDGRPRLHPLTALHQRTADGRRMDSGSHREPGSDRSTPADRR</sequence>
<keyword evidence="4 6" id="KW-0238">DNA-binding</keyword>
<dbReference type="RefSeq" id="WP_145904512.1">
    <property type="nucleotide sequence ID" value="NZ_BAAAMZ010000013.1"/>
</dbReference>
<dbReference type="Gene3D" id="3.40.50.300">
    <property type="entry name" value="P-loop containing nucleotide triphosphate hydrolases"/>
    <property type="match status" value="1"/>
</dbReference>
<dbReference type="GO" id="GO:0003677">
    <property type="term" value="F:DNA binding"/>
    <property type="evidence" value="ECO:0007669"/>
    <property type="project" value="UniProtKB-UniRule"/>
</dbReference>
<dbReference type="GO" id="GO:0006355">
    <property type="term" value="P:regulation of DNA-templated transcription"/>
    <property type="evidence" value="ECO:0007669"/>
    <property type="project" value="InterPro"/>
</dbReference>
<dbReference type="CDD" id="cd15831">
    <property type="entry name" value="BTAD"/>
    <property type="match status" value="1"/>
</dbReference>
<gene>
    <name evidence="9" type="ORF">FHX73_111827</name>
</gene>
<dbReference type="InterPro" id="IPR051677">
    <property type="entry name" value="AfsR-DnrI-RedD_regulator"/>
</dbReference>
<dbReference type="Gene3D" id="1.10.10.10">
    <property type="entry name" value="Winged helix-like DNA-binding domain superfamily/Winged helix DNA-binding domain"/>
    <property type="match status" value="1"/>
</dbReference>
<evidence type="ECO:0000256" key="6">
    <source>
        <dbReference type="PROSITE-ProRule" id="PRU01091"/>
    </source>
</evidence>
<dbReference type="SMART" id="SM00862">
    <property type="entry name" value="Trans_reg_C"/>
    <property type="match status" value="1"/>
</dbReference>
<dbReference type="SMART" id="SM01043">
    <property type="entry name" value="BTAD"/>
    <property type="match status" value="1"/>
</dbReference>
<feature type="domain" description="OmpR/PhoB-type" evidence="8">
    <location>
        <begin position="2"/>
        <end position="106"/>
    </location>
</feature>
<dbReference type="Gene3D" id="1.25.40.10">
    <property type="entry name" value="Tetratricopeptide repeat domain"/>
    <property type="match status" value="1"/>
</dbReference>